<dbReference type="RefSeq" id="WP_372264937.1">
    <property type="nucleotide sequence ID" value="NZ_JBFRUW010000005.1"/>
</dbReference>
<dbReference type="EMBL" id="JBFRUW010000005">
    <property type="protein sequence ID" value="MFA0567370.1"/>
    <property type="molecule type" value="Genomic_DNA"/>
</dbReference>
<proteinExistence type="predicted"/>
<dbReference type="Proteomes" id="UP001570417">
    <property type="component" value="Unassembled WGS sequence"/>
</dbReference>
<evidence type="ECO:0000259" key="1">
    <source>
        <dbReference type="Pfam" id="PF06568"/>
    </source>
</evidence>
<organism evidence="2 3">
    <name type="scientific">Vibrio gallaecicus</name>
    <dbReference type="NCBI Taxonomy" id="552386"/>
    <lineage>
        <taxon>Bacteria</taxon>
        <taxon>Pseudomonadati</taxon>
        <taxon>Pseudomonadota</taxon>
        <taxon>Gammaproteobacteria</taxon>
        <taxon>Vibrionales</taxon>
        <taxon>Vibrionaceae</taxon>
        <taxon>Vibrio</taxon>
    </lineage>
</organism>
<sequence>MTTKRNADLLLPFSATLVKKFYTYFFKWRQNSKTRKALSELPDYLLEDIGVTKLEANKESSRPFWD</sequence>
<evidence type="ECO:0000313" key="2">
    <source>
        <dbReference type="EMBL" id="MFA0567370.1"/>
    </source>
</evidence>
<gene>
    <name evidence="2" type="ORF">AB4566_03700</name>
</gene>
<comment type="caution">
    <text evidence="2">The sequence shown here is derived from an EMBL/GenBank/DDBJ whole genome shotgun (WGS) entry which is preliminary data.</text>
</comment>
<protein>
    <submittedName>
        <fullName evidence="2">DUF1127 domain-containing protein</fullName>
    </submittedName>
</protein>
<accession>A0ABV4N7L2</accession>
<keyword evidence="3" id="KW-1185">Reference proteome</keyword>
<dbReference type="Pfam" id="PF06568">
    <property type="entry name" value="YjiS-like"/>
    <property type="match status" value="1"/>
</dbReference>
<name>A0ABV4N7L2_9VIBR</name>
<dbReference type="InterPro" id="IPR009506">
    <property type="entry name" value="YjiS-like"/>
</dbReference>
<evidence type="ECO:0000313" key="3">
    <source>
        <dbReference type="Proteomes" id="UP001570417"/>
    </source>
</evidence>
<feature type="domain" description="YjiS-like" evidence="1">
    <location>
        <begin position="27"/>
        <end position="52"/>
    </location>
</feature>
<reference evidence="2 3" key="1">
    <citation type="journal article" date="2024" name="ISME J.">
        <title>Tailless and filamentous prophages are predominant in marine Vibrio.</title>
        <authorList>
            <person name="Steensen K."/>
            <person name="Seneca J."/>
            <person name="Bartlau N."/>
            <person name="Yu X.A."/>
            <person name="Hussain F.A."/>
            <person name="Polz M.F."/>
        </authorList>
    </citation>
    <scope>NUCLEOTIDE SEQUENCE [LARGE SCALE GENOMIC DNA]</scope>
    <source>
        <strain evidence="2 3">10N.222.51.A1</strain>
    </source>
</reference>